<accession>A0A1A6A295</accession>
<evidence type="ECO:0000313" key="2">
    <source>
        <dbReference type="EMBL" id="OBR84187.1"/>
    </source>
</evidence>
<keyword evidence="1" id="KW-1133">Transmembrane helix</keyword>
<keyword evidence="1" id="KW-0472">Membrane</keyword>
<keyword evidence="1" id="KW-0812">Transmembrane</keyword>
<dbReference type="VEuPathDB" id="FungiDB:I303_05044"/>
<sequence>MRSCEGCPTVRRKTPNCNDKTQDPFLVPVHIPRIFLSAYLLYLTSYIWQIVQSQIAQLASASAVTSSVKPNEDLAILGTVLMSLIGLPVYNEKFRFMLRYAISGKPVVGVDHTRDEEDGGVEYEMKRDLRAAMDYCSRLSQAD</sequence>
<dbReference type="AlphaFoldDB" id="A0A1A6A295"/>
<proteinExistence type="predicted"/>
<dbReference type="OrthoDB" id="10605782at2759"/>
<evidence type="ECO:0000256" key="1">
    <source>
        <dbReference type="SAM" id="Phobius"/>
    </source>
</evidence>
<protein>
    <submittedName>
        <fullName evidence="2">Uncharacterized protein</fullName>
    </submittedName>
</protein>
<dbReference type="EMBL" id="KI894032">
    <property type="protein sequence ID" value="OBR84187.1"/>
    <property type="molecule type" value="Genomic_DNA"/>
</dbReference>
<organism evidence="2">
    <name type="scientific">Kwoniella dejecticola CBS 10117</name>
    <dbReference type="NCBI Taxonomy" id="1296121"/>
    <lineage>
        <taxon>Eukaryota</taxon>
        <taxon>Fungi</taxon>
        <taxon>Dikarya</taxon>
        <taxon>Basidiomycota</taxon>
        <taxon>Agaricomycotina</taxon>
        <taxon>Tremellomycetes</taxon>
        <taxon>Tremellales</taxon>
        <taxon>Cryptococcaceae</taxon>
        <taxon>Kwoniella</taxon>
    </lineage>
</organism>
<name>A0A1A6A295_9TREE</name>
<gene>
    <name evidence="2" type="ORF">I303_05044</name>
</gene>
<feature type="transmembrane region" description="Helical" evidence="1">
    <location>
        <begin position="74"/>
        <end position="90"/>
    </location>
</feature>
<reference evidence="2" key="1">
    <citation type="submission" date="2013-07" db="EMBL/GenBank/DDBJ databases">
        <title>The Genome Sequence of Cryptococcus dejecticola CBS10117.</title>
        <authorList>
            <consortium name="The Broad Institute Genome Sequencing Platform"/>
            <person name="Cuomo C."/>
            <person name="Litvintseva A."/>
            <person name="Chen Y."/>
            <person name="Heitman J."/>
            <person name="Sun S."/>
            <person name="Springer D."/>
            <person name="Dromer F."/>
            <person name="Young S.K."/>
            <person name="Zeng Q."/>
            <person name="Gargeya S."/>
            <person name="Fitzgerald M."/>
            <person name="Abouelleil A."/>
            <person name="Alvarado L."/>
            <person name="Berlin A.M."/>
            <person name="Chapman S.B."/>
            <person name="Dewar J."/>
            <person name="Goldberg J."/>
            <person name="Griggs A."/>
            <person name="Gujja S."/>
            <person name="Hansen M."/>
            <person name="Howarth C."/>
            <person name="Imamovic A."/>
            <person name="Larimer J."/>
            <person name="McCowan C."/>
            <person name="Murphy C."/>
            <person name="Pearson M."/>
            <person name="Priest M."/>
            <person name="Roberts A."/>
            <person name="Saif S."/>
            <person name="Shea T."/>
            <person name="Sykes S."/>
            <person name="Wortman J."/>
            <person name="Nusbaum C."/>
            <person name="Birren B."/>
        </authorList>
    </citation>
    <scope>NUCLEOTIDE SEQUENCE [LARGE SCALE GENOMIC DNA]</scope>
    <source>
        <strain evidence="2">CBS 10117</strain>
    </source>
</reference>